<organism evidence="5 6">
    <name type="scientific">Anaerobacillus arseniciselenatis</name>
    <dbReference type="NCBI Taxonomy" id="85682"/>
    <lineage>
        <taxon>Bacteria</taxon>
        <taxon>Bacillati</taxon>
        <taxon>Bacillota</taxon>
        <taxon>Bacilli</taxon>
        <taxon>Bacillales</taxon>
        <taxon>Bacillaceae</taxon>
        <taxon>Anaerobacillus</taxon>
    </lineage>
</organism>
<evidence type="ECO:0000256" key="1">
    <source>
        <dbReference type="ARBA" id="ARBA00022722"/>
    </source>
</evidence>
<dbReference type="Proteomes" id="UP000180098">
    <property type="component" value="Unassembled WGS sequence"/>
</dbReference>
<dbReference type="InterPro" id="IPR036397">
    <property type="entry name" value="RNaseH_sf"/>
</dbReference>
<name>A0A1S2L7H9_9BACI</name>
<keyword evidence="6" id="KW-1185">Reference proteome</keyword>
<dbReference type="AlphaFoldDB" id="A0A1S2L7H9"/>
<keyword evidence="1" id="KW-0540">Nuclease</keyword>
<evidence type="ECO:0000313" key="6">
    <source>
        <dbReference type="Proteomes" id="UP000180098"/>
    </source>
</evidence>
<accession>A0A1S2L7H9</accession>
<dbReference type="GO" id="GO:0045004">
    <property type="term" value="P:DNA replication proofreading"/>
    <property type="evidence" value="ECO:0007669"/>
    <property type="project" value="TreeGrafter"/>
</dbReference>
<keyword evidence="2" id="KW-0378">Hydrolase</keyword>
<dbReference type="SUPFAM" id="SSF53098">
    <property type="entry name" value="Ribonuclease H-like"/>
    <property type="match status" value="1"/>
</dbReference>
<sequence>MFWKKTKMTYEFDRQPPLNTPLEEIAFTVFDTETTGFAIGASDRLIEIGAVHVENLTVSDQTFQTYVNPNRVIPDDIIELTGINNDMVKESPEGLEAIERFFSFIEMCGSDGFVGHYISFDLMVLKKELGRRKHTFEEPLCFDTLDLIGFLNPSWDMRDLEHYARTFSTNIYQRHSAIGDALTTAHLFCELLRLIKDRGKTTYGDLVEIVDQKDRKRTLQF</sequence>
<dbReference type="GO" id="GO:0005829">
    <property type="term" value="C:cytosol"/>
    <property type="evidence" value="ECO:0007669"/>
    <property type="project" value="TreeGrafter"/>
</dbReference>
<protein>
    <submittedName>
        <fullName evidence="5">DNA polymerase III subunit epsilon</fullName>
    </submittedName>
</protein>
<dbReference type="EMBL" id="MLQQ01000054">
    <property type="protein sequence ID" value="OIJ08306.1"/>
    <property type="molecule type" value="Genomic_DNA"/>
</dbReference>
<dbReference type="CDD" id="cd06127">
    <property type="entry name" value="DEDDh"/>
    <property type="match status" value="1"/>
</dbReference>
<feature type="domain" description="Exonuclease" evidence="4">
    <location>
        <begin position="26"/>
        <end position="197"/>
    </location>
</feature>
<dbReference type="OrthoDB" id="9776650at2"/>
<dbReference type="RefSeq" id="WP_071314725.1">
    <property type="nucleotide sequence ID" value="NZ_MLQQ01000054.1"/>
</dbReference>
<dbReference type="GO" id="GO:0003677">
    <property type="term" value="F:DNA binding"/>
    <property type="evidence" value="ECO:0007669"/>
    <property type="project" value="InterPro"/>
</dbReference>
<dbReference type="InterPro" id="IPR006054">
    <property type="entry name" value="DnaQ"/>
</dbReference>
<keyword evidence="3" id="KW-0269">Exonuclease</keyword>
<dbReference type="Gene3D" id="3.30.420.10">
    <property type="entry name" value="Ribonuclease H-like superfamily/Ribonuclease H"/>
    <property type="match status" value="1"/>
</dbReference>
<evidence type="ECO:0000259" key="4">
    <source>
        <dbReference type="SMART" id="SM00479"/>
    </source>
</evidence>
<dbReference type="NCBIfam" id="TIGR00573">
    <property type="entry name" value="dnaq"/>
    <property type="match status" value="1"/>
</dbReference>
<dbReference type="InterPro" id="IPR013520">
    <property type="entry name" value="Ribonucl_H"/>
</dbReference>
<dbReference type="PANTHER" id="PTHR30231:SF41">
    <property type="entry name" value="DNA POLYMERASE III SUBUNIT EPSILON"/>
    <property type="match status" value="1"/>
</dbReference>
<evidence type="ECO:0000313" key="5">
    <source>
        <dbReference type="EMBL" id="OIJ08306.1"/>
    </source>
</evidence>
<evidence type="ECO:0000256" key="3">
    <source>
        <dbReference type="ARBA" id="ARBA00022839"/>
    </source>
</evidence>
<dbReference type="GO" id="GO:0008408">
    <property type="term" value="F:3'-5' exonuclease activity"/>
    <property type="evidence" value="ECO:0007669"/>
    <property type="project" value="TreeGrafter"/>
</dbReference>
<dbReference type="Pfam" id="PF00929">
    <property type="entry name" value="RNase_T"/>
    <property type="match status" value="1"/>
</dbReference>
<comment type="caution">
    <text evidence="5">The sequence shown here is derived from an EMBL/GenBank/DDBJ whole genome shotgun (WGS) entry which is preliminary data.</text>
</comment>
<gene>
    <name evidence="5" type="ORF">BKP35_17770</name>
</gene>
<proteinExistence type="predicted"/>
<dbReference type="SMART" id="SM00479">
    <property type="entry name" value="EXOIII"/>
    <property type="match status" value="1"/>
</dbReference>
<reference evidence="5 6" key="1">
    <citation type="submission" date="2016-10" db="EMBL/GenBank/DDBJ databases">
        <title>Draft genome sequences of four alkaliphilic bacteria belonging to the Anaerobacillus genus.</title>
        <authorList>
            <person name="Bassil N.M."/>
            <person name="Lloyd J.R."/>
        </authorList>
    </citation>
    <scope>NUCLEOTIDE SEQUENCE [LARGE SCALE GENOMIC DNA]</scope>
    <source>
        <strain evidence="5 6">DSM 15340</strain>
    </source>
</reference>
<evidence type="ECO:0000256" key="2">
    <source>
        <dbReference type="ARBA" id="ARBA00022801"/>
    </source>
</evidence>
<dbReference type="GO" id="GO:0003887">
    <property type="term" value="F:DNA-directed DNA polymerase activity"/>
    <property type="evidence" value="ECO:0007669"/>
    <property type="project" value="InterPro"/>
</dbReference>
<dbReference type="FunFam" id="3.30.420.10:FF:000045">
    <property type="entry name" value="3'-5' exonuclease DinG"/>
    <property type="match status" value="1"/>
</dbReference>
<dbReference type="PANTHER" id="PTHR30231">
    <property type="entry name" value="DNA POLYMERASE III SUBUNIT EPSILON"/>
    <property type="match status" value="1"/>
</dbReference>
<dbReference type="InterPro" id="IPR012337">
    <property type="entry name" value="RNaseH-like_sf"/>
</dbReference>